<feature type="chain" id="PRO_5016408995" evidence="6">
    <location>
        <begin position="23"/>
        <end position="665"/>
    </location>
</feature>
<evidence type="ECO:0000256" key="2">
    <source>
        <dbReference type="ARBA" id="ARBA00023136"/>
    </source>
</evidence>
<dbReference type="InterPro" id="IPR036737">
    <property type="entry name" value="OmpA-like_sf"/>
</dbReference>
<dbReference type="GO" id="GO:0009279">
    <property type="term" value="C:cell outer membrane"/>
    <property type="evidence" value="ECO:0007669"/>
    <property type="project" value="UniProtKB-SubCell"/>
</dbReference>
<dbReference type="Pfam" id="PF13620">
    <property type="entry name" value="CarboxypepD_reg"/>
    <property type="match status" value="1"/>
</dbReference>
<dbReference type="InterPro" id="IPR008969">
    <property type="entry name" value="CarboxyPept-like_regulatory"/>
</dbReference>
<dbReference type="SUPFAM" id="SSF49464">
    <property type="entry name" value="Carboxypeptidase regulatory domain-like"/>
    <property type="match status" value="1"/>
</dbReference>
<dbReference type="AlphaFoldDB" id="A0A327VQX6"/>
<proteinExistence type="predicted"/>
<dbReference type="Pfam" id="PF00691">
    <property type="entry name" value="OmpA"/>
    <property type="match status" value="1"/>
</dbReference>
<dbReference type="SUPFAM" id="SSF82171">
    <property type="entry name" value="DPP6 N-terminal domain-like"/>
    <property type="match status" value="1"/>
</dbReference>
<feature type="signal peptide" evidence="6">
    <location>
        <begin position="1"/>
        <end position="22"/>
    </location>
</feature>
<dbReference type="SUPFAM" id="SSF103088">
    <property type="entry name" value="OmpA-like"/>
    <property type="match status" value="1"/>
</dbReference>
<feature type="compositionally biased region" description="Polar residues" evidence="5">
    <location>
        <begin position="656"/>
        <end position="665"/>
    </location>
</feature>
<dbReference type="Gene3D" id="3.30.1330.60">
    <property type="entry name" value="OmpA-like domain"/>
    <property type="match status" value="1"/>
</dbReference>
<dbReference type="SUPFAM" id="SSF48452">
    <property type="entry name" value="TPR-like"/>
    <property type="match status" value="1"/>
</dbReference>
<evidence type="ECO:0000256" key="1">
    <source>
        <dbReference type="ARBA" id="ARBA00004442"/>
    </source>
</evidence>
<reference evidence="8 9" key="1">
    <citation type="submission" date="2018-06" db="EMBL/GenBank/DDBJ databases">
        <title>Genomic Encyclopedia of Archaeal and Bacterial Type Strains, Phase II (KMG-II): from individual species to whole genera.</title>
        <authorList>
            <person name="Goeker M."/>
        </authorList>
    </citation>
    <scope>NUCLEOTIDE SEQUENCE [LARGE SCALE GENOMIC DNA]</scope>
    <source>
        <strain evidence="8 9">DSM 29821</strain>
    </source>
</reference>
<dbReference type="Proteomes" id="UP000249819">
    <property type="component" value="Unassembled WGS sequence"/>
</dbReference>
<dbReference type="RefSeq" id="WP_245950912.1">
    <property type="nucleotide sequence ID" value="NZ_QLMA01000007.1"/>
</dbReference>
<dbReference type="InterPro" id="IPR006664">
    <property type="entry name" value="OMP_bac"/>
</dbReference>
<sequence>MRKIIFTTAAALMMAMSSQAQLAYNYLRAADEYYKKNDYNSAATYYEKYLGTKGKLVRQESYKPYVAVSASKQPKAKVSNEEEATYRLAESYRLLHYYDKATPYYATVVESAKENFPLAAYYYGVSLRAQGKYELAGQVFQQFLDNYKSTDQFRESANRELQNIRFITGELARKDQQLYKITKAPAALNTTGASYAPLWLSPETLVFTSTRPNEATGDHSYINRLYTADYEAGNAANIRLMTLDQPVDVHQGSAAVSPDGNHLYLTRWHIEHGRKIAAIWMASKSGDAWSAPVLLDSLLNVPGYNTQQPFVTPDGKYLLFSSDRAGGQGAFDLWYATLDGNGKPTQVMNMGETINTPGNEQAPFYHGTTGTLVFSTDGRTGMGGYDFFAARGTVDHWKTPVNMGAPVNSIKDDIYFASRSNNRNLLDDVLLGTDRDAACCLELFFLHKDRAPRQLNGAVVSCDGGTPVAGATVTVTDPSRNEVITTLTTGSDGKYAFTVPEYLPLKLEANAGGYTKGDAQLALPEDLDADADDAPAICISPIVAPPVATIIDNVYYDFDEASLQPASYESLDKLVAMLKDHPAMEIELGAHTDSKGTDKHNQRLSVARAKSVVEYLISKGVDQSRLTWKGYGATQPVAPNTNPDGSDNPEGRQLNRRTTFTVLKK</sequence>
<evidence type="ECO:0000256" key="5">
    <source>
        <dbReference type="SAM" id="MobiDB-lite"/>
    </source>
</evidence>
<dbReference type="Gene3D" id="2.60.40.1120">
    <property type="entry name" value="Carboxypeptidase-like, regulatory domain"/>
    <property type="match status" value="1"/>
</dbReference>
<protein>
    <submittedName>
        <fullName evidence="8">WD40 repeat protein</fullName>
    </submittedName>
</protein>
<dbReference type="InterPro" id="IPR011042">
    <property type="entry name" value="6-blade_b-propeller_TolB-like"/>
</dbReference>
<dbReference type="CDD" id="cd07185">
    <property type="entry name" value="OmpA_C-like"/>
    <property type="match status" value="1"/>
</dbReference>
<dbReference type="PANTHER" id="PTHR30329">
    <property type="entry name" value="STATOR ELEMENT OF FLAGELLAR MOTOR COMPLEX"/>
    <property type="match status" value="1"/>
</dbReference>
<name>A0A327VQX6_9BACT</name>
<evidence type="ECO:0000313" key="8">
    <source>
        <dbReference type="EMBL" id="RAJ77443.1"/>
    </source>
</evidence>
<dbReference type="Gene3D" id="1.25.40.10">
    <property type="entry name" value="Tetratricopeptide repeat domain"/>
    <property type="match status" value="1"/>
</dbReference>
<dbReference type="Pfam" id="PF07676">
    <property type="entry name" value="PD40"/>
    <property type="match status" value="1"/>
</dbReference>
<evidence type="ECO:0000256" key="3">
    <source>
        <dbReference type="ARBA" id="ARBA00023237"/>
    </source>
</evidence>
<gene>
    <name evidence="8" type="ORF">CLV59_107210</name>
</gene>
<evidence type="ECO:0000259" key="7">
    <source>
        <dbReference type="PROSITE" id="PS51123"/>
    </source>
</evidence>
<keyword evidence="9" id="KW-1185">Reference proteome</keyword>
<evidence type="ECO:0000313" key="9">
    <source>
        <dbReference type="Proteomes" id="UP000249819"/>
    </source>
</evidence>
<dbReference type="InterPro" id="IPR011659">
    <property type="entry name" value="WD40"/>
</dbReference>
<comment type="subcellular location">
    <subcellularLocation>
        <location evidence="1">Cell outer membrane</location>
    </subcellularLocation>
</comment>
<dbReference type="PANTHER" id="PTHR30329:SF21">
    <property type="entry name" value="LIPOPROTEIN YIAD-RELATED"/>
    <property type="match status" value="1"/>
</dbReference>
<dbReference type="PRINTS" id="PR01021">
    <property type="entry name" value="OMPADOMAIN"/>
</dbReference>
<evidence type="ECO:0000256" key="6">
    <source>
        <dbReference type="SAM" id="SignalP"/>
    </source>
</evidence>
<feature type="domain" description="OmpA-like" evidence="7">
    <location>
        <begin position="543"/>
        <end position="665"/>
    </location>
</feature>
<dbReference type="InterPro" id="IPR006665">
    <property type="entry name" value="OmpA-like"/>
</dbReference>
<feature type="region of interest" description="Disordered" evidence="5">
    <location>
        <begin position="632"/>
        <end position="665"/>
    </location>
</feature>
<comment type="caution">
    <text evidence="8">The sequence shown here is derived from an EMBL/GenBank/DDBJ whole genome shotgun (WGS) entry which is preliminary data.</text>
</comment>
<dbReference type="InterPro" id="IPR050330">
    <property type="entry name" value="Bact_OuterMem_StrucFunc"/>
</dbReference>
<accession>A0A327VQX6</accession>
<organism evidence="8 9">
    <name type="scientific">Chitinophaga dinghuensis</name>
    <dbReference type="NCBI Taxonomy" id="1539050"/>
    <lineage>
        <taxon>Bacteria</taxon>
        <taxon>Pseudomonadati</taxon>
        <taxon>Bacteroidota</taxon>
        <taxon>Chitinophagia</taxon>
        <taxon>Chitinophagales</taxon>
        <taxon>Chitinophagaceae</taxon>
        <taxon>Chitinophaga</taxon>
    </lineage>
</organism>
<dbReference type="InterPro" id="IPR011990">
    <property type="entry name" value="TPR-like_helical_dom_sf"/>
</dbReference>
<dbReference type="PROSITE" id="PS51123">
    <property type="entry name" value="OMPA_2"/>
    <property type="match status" value="1"/>
</dbReference>
<dbReference type="EMBL" id="QLMA01000007">
    <property type="protein sequence ID" value="RAJ77443.1"/>
    <property type="molecule type" value="Genomic_DNA"/>
</dbReference>
<evidence type="ECO:0000256" key="4">
    <source>
        <dbReference type="PROSITE-ProRule" id="PRU00473"/>
    </source>
</evidence>
<keyword evidence="3" id="KW-0998">Cell outer membrane</keyword>
<keyword evidence="6" id="KW-0732">Signal</keyword>
<dbReference type="Gene3D" id="2.120.10.30">
    <property type="entry name" value="TolB, C-terminal domain"/>
    <property type="match status" value="1"/>
</dbReference>
<keyword evidence="2 4" id="KW-0472">Membrane</keyword>